<feature type="compositionally biased region" description="Pro residues" evidence="2">
    <location>
        <begin position="51"/>
        <end position="61"/>
    </location>
</feature>
<comment type="similarity">
    <text evidence="1">Belongs to the 2-oxoacid dehydrogenase family.</text>
</comment>
<evidence type="ECO:0000256" key="2">
    <source>
        <dbReference type="SAM" id="MobiDB-lite"/>
    </source>
</evidence>
<gene>
    <name evidence="4" type="ORF">SAMN00790413_00438</name>
</gene>
<feature type="region of interest" description="Disordered" evidence="2">
    <location>
        <begin position="98"/>
        <end position="272"/>
    </location>
</feature>
<dbReference type="EMBL" id="FWWU01000009">
    <property type="protein sequence ID" value="SMB89470.1"/>
    <property type="molecule type" value="Genomic_DNA"/>
</dbReference>
<reference evidence="4 5" key="1">
    <citation type="submission" date="2017-04" db="EMBL/GenBank/DDBJ databases">
        <authorList>
            <person name="Afonso C.L."/>
            <person name="Miller P.J."/>
            <person name="Scott M.A."/>
            <person name="Spackman E."/>
            <person name="Goraichik I."/>
            <person name="Dimitrov K.M."/>
            <person name="Suarez D.L."/>
            <person name="Swayne D.E."/>
        </authorList>
    </citation>
    <scope>NUCLEOTIDE SEQUENCE [LARGE SCALE GENOMIC DNA]</scope>
    <source>
        <strain evidence="4 5">KR-140</strain>
    </source>
</reference>
<dbReference type="Pfam" id="PF02817">
    <property type="entry name" value="E3_binding"/>
    <property type="match status" value="1"/>
</dbReference>
<dbReference type="STRING" id="695939.SAMN00790413_00438"/>
<dbReference type="SUPFAM" id="SSF47005">
    <property type="entry name" value="Peripheral subunit-binding domain of 2-oxo acid dehydrogenase complex"/>
    <property type="match status" value="1"/>
</dbReference>
<evidence type="ECO:0000259" key="3">
    <source>
        <dbReference type="Pfam" id="PF02817"/>
    </source>
</evidence>
<dbReference type="AlphaFoldDB" id="A0A1W1V8F3"/>
<name>A0A1W1V8F3_9DEIO</name>
<dbReference type="PRINTS" id="PR01217">
    <property type="entry name" value="PRICHEXTENSN"/>
</dbReference>
<dbReference type="RefSeq" id="WP_084048108.1">
    <property type="nucleotide sequence ID" value="NZ_FWWU01000009.1"/>
</dbReference>
<organism evidence="4 5">
    <name type="scientific">Deinococcus hopiensis KR-140</name>
    <dbReference type="NCBI Taxonomy" id="695939"/>
    <lineage>
        <taxon>Bacteria</taxon>
        <taxon>Thermotogati</taxon>
        <taxon>Deinococcota</taxon>
        <taxon>Deinococci</taxon>
        <taxon>Deinococcales</taxon>
        <taxon>Deinococcaceae</taxon>
        <taxon>Deinococcus</taxon>
    </lineage>
</organism>
<evidence type="ECO:0000313" key="5">
    <source>
        <dbReference type="Proteomes" id="UP000192582"/>
    </source>
</evidence>
<feature type="compositionally biased region" description="Acidic residues" evidence="2">
    <location>
        <begin position="116"/>
        <end position="129"/>
    </location>
</feature>
<dbReference type="Gene3D" id="4.10.320.10">
    <property type="entry name" value="E3-binding domain"/>
    <property type="match status" value="1"/>
</dbReference>
<proteinExistence type="inferred from homology"/>
<feature type="compositionally biased region" description="Low complexity" evidence="2">
    <location>
        <begin position="199"/>
        <end position="221"/>
    </location>
</feature>
<protein>
    <submittedName>
        <fullName evidence="4">E3 binding domain-containing protein</fullName>
    </submittedName>
</protein>
<feature type="region of interest" description="Disordered" evidence="2">
    <location>
        <begin position="45"/>
        <end position="85"/>
    </location>
</feature>
<sequence length="489" mass="49201">MEQIAPLAKILAEANGLEWRNLRGTGPGGTIVEQDVIDHLTRIMSGEEEPPSTPVDAPPPEWTGTELPPGGGLLAPGMPSMDMLSSAGVDSDLAALVSQPAPAATTPPVPPAASAPDDDLEFELEDEQEPAPVQPTPPAMPSFSARVEEAPAQPAPVQTPEVVPAVPDLPTPAAPVMPSLGAAPTPAASAPTPSPSAPPAGGAKAGLGSLLSRLYQPGAGQPTPPPAQTTPSVPMPSAPMPSAPTPSVPAPAAAAQSPVTPPLPTPMPEVAAAAPTLPDAPRVVEAEEEAIPLAPAAEAVPAAVEEVRAPEVAPPAPVAEQAPAPASMPVPAAPVRDAVWFGTYLRRDANVSALSDLRRQLVSALGQDVPLGLLVARAAQRHADGLGLSAVAVQDLNASVARPVEGGTLRGALSSFTGEQEGTADLLVIDAGTLDLDDLHLPHTVTLSVGRVQNGLAALTLNGNVDAAQGARFLANVAATLEEPIILVL</sequence>
<feature type="compositionally biased region" description="Pro residues" evidence="2">
    <location>
        <begin position="222"/>
        <end position="249"/>
    </location>
</feature>
<dbReference type="Proteomes" id="UP000192582">
    <property type="component" value="Unassembled WGS sequence"/>
</dbReference>
<dbReference type="InterPro" id="IPR036625">
    <property type="entry name" value="E3-bd_dom_sf"/>
</dbReference>
<dbReference type="InterPro" id="IPR004167">
    <property type="entry name" value="PSBD"/>
</dbReference>
<keyword evidence="5" id="KW-1185">Reference proteome</keyword>
<feature type="compositionally biased region" description="Low complexity" evidence="2">
    <location>
        <begin position="178"/>
        <end position="191"/>
    </location>
</feature>
<dbReference type="GO" id="GO:0016746">
    <property type="term" value="F:acyltransferase activity"/>
    <property type="evidence" value="ECO:0007669"/>
    <property type="project" value="InterPro"/>
</dbReference>
<accession>A0A1W1V8F3</accession>
<evidence type="ECO:0000313" key="4">
    <source>
        <dbReference type="EMBL" id="SMB89470.1"/>
    </source>
</evidence>
<evidence type="ECO:0000256" key="1">
    <source>
        <dbReference type="ARBA" id="ARBA00007317"/>
    </source>
</evidence>
<feature type="domain" description="Peripheral subunit-binding (PSBD)" evidence="3">
    <location>
        <begin position="5"/>
        <end position="36"/>
    </location>
</feature>
<dbReference type="OrthoDB" id="69006at2"/>